<dbReference type="InParanoid" id="A0A2H3DW39"/>
<accession>A0A2H3DW39</accession>
<dbReference type="EMBL" id="KZ293656">
    <property type="protein sequence ID" value="PBK93327.1"/>
    <property type="molecule type" value="Genomic_DNA"/>
</dbReference>
<evidence type="ECO:0008006" key="3">
    <source>
        <dbReference type="Google" id="ProtNLM"/>
    </source>
</evidence>
<proteinExistence type="predicted"/>
<name>A0A2H3DW39_ARMGA</name>
<dbReference type="InterPro" id="IPR036397">
    <property type="entry name" value="RNaseH_sf"/>
</dbReference>
<keyword evidence="2" id="KW-1185">Reference proteome</keyword>
<protein>
    <recommendedName>
        <fullName evidence="3">Tc1-like transposase DDE domain-containing protein</fullName>
    </recommendedName>
</protein>
<dbReference type="GO" id="GO:0003676">
    <property type="term" value="F:nucleic acid binding"/>
    <property type="evidence" value="ECO:0007669"/>
    <property type="project" value="InterPro"/>
</dbReference>
<organism evidence="1 2">
    <name type="scientific">Armillaria gallica</name>
    <name type="common">Bulbous honey fungus</name>
    <name type="synonym">Armillaria bulbosa</name>
    <dbReference type="NCBI Taxonomy" id="47427"/>
    <lineage>
        <taxon>Eukaryota</taxon>
        <taxon>Fungi</taxon>
        <taxon>Dikarya</taxon>
        <taxon>Basidiomycota</taxon>
        <taxon>Agaricomycotina</taxon>
        <taxon>Agaricomycetes</taxon>
        <taxon>Agaricomycetidae</taxon>
        <taxon>Agaricales</taxon>
        <taxon>Marasmiineae</taxon>
        <taxon>Physalacriaceae</taxon>
        <taxon>Armillaria</taxon>
    </lineage>
</organism>
<sequence>MARKLREWSTSFCNDEKKLPTAEYGKFNSSVLEDEDIAQDIYIHLQSLRKWISAMDIMRLRVKKGITERTAQQWMKQMGYRWKAEPKGMYSDGHERADVVNYRQNVFLLLWVKLERATQWWKADATEDELNDGKIIVIWCHDESTFYANDHQKIRWVHASETAKPYAKGEGASLMVGDFVSPDHGWLKSLDGKEDARVLLRPGKTHDGYQTTEDILKQATRAMDILDHDCPDETHVFAYDNATIHTARRPDALSALNMTLKPSSKFHCKSKSNSDDKIPMMPGRFMDGSPQYLYFPAGHEHASQFKGMRVLIQERIAKGHKLQDPTKLKAECKNFKCEKGRTDCCCRCILFCKPDFVNQKSMLEEHCLARGYLVIFFPKYHPELNFIEQCWGFVKRVYRMFPTSSSESNLKDNLLAALDALLLLFSISNLPNHRFATRSSRFADGYRLGLDGADAAWVAKRFCGHRTVPPSYRAEFEKERKRNLIRT</sequence>
<gene>
    <name evidence="1" type="ORF">ARMGADRAFT_1045931</name>
</gene>
<dbReference type="Proteomes" id="UP000217790">
    <property type="component" value="Unassembled WGS sequence"/>
</dbReference>
<dbReference type="OMA" id="ISAMDIM"/>
<dbReference type="PANTHER" id="PTHR35871:SF1">
    <property type="entry name" value="CXC1-LIKE CYSTEINE CLUSTER ASSOCIATED WITH KDZ TRANSPOSASES DOMAIN-CONTAINING PROTEIN"/>
    <property type="match status" value="1"/>
</dbReference>
<reference evidence="2" key="1">
    <citation type="journal article" date="2017" name="Nat. Ecol. Evol.">
        <title>Genome expansion and lineage-specific genetic innovations in the forest pathogenic fungi Armillaria.</title>
        <authorList>
            <person name="Sipos G."/>
            <person name="Prasanna A.N."/>
            <person name="Walter M.C."/>
            <person name="O'Connor E."/>
            <person name="Balint B."/>
            <person name="Krizsan K."/>
            <person name="Kiss B."/>
            <person name="Hess J."/>
            <person name="Varga T."/>
            <person name="Slot J."/>
            <person name="Riley R."/>
            <person name="Boka B."/>
            <person name="Rigling D."/>
            <person name="Barry K."/>
            <person name="Lee J."/>
            <person name="Mihaltcheva S."/>
            <person name="LaButti K."/>
            <person name="Lipzen A."/>
            <person name="Waldron R."/>
            <person name="Moloney N.M."/>
            <person name="Sperisen C."/>
            <person name="Kredics L."/>
            <person name="Vagvoelgyi C."/>
            <person name="Patrignani A."/>
            <person name="Fitzpatrick D."/>
            <person name="Nagy I."/>
            <person name="Doyle S."/>
            <person name="Anderson J.B."/>
            <person name="Grigoriev I.V."/>
            <person name="Gueldener U."/>
            <person name="Muensterkoetter M."/>
            <person name="Nagy L.G."/>
        </authorList>
    </citation>
    <scope>NUCLEOTIDE SEQUENCE [LARGE SCALE GENOMIC DNA]</scope>
    <source>
        <strain evidence="2">Ar21-2</strain>
    </source>
</reference>
<evidence type="ECO:0000313" key="2">
    <source>
        <dbReference type="Proteomes" id="UP000217790"/>
    </source>
</evidence>
<evidence type="ECO:0000313" key="1">
    <source>
        <dbReference type="EMBL" id="PBK93327.1"/>
    </source>
</evidence>
<dbReference type="PANTHER" id="PTHR35871">
    <property type="entry name" value="EXPRESSED PROTEIN"/>
    <property type="match status" value="1"/>
</dbReference>
<dbReference type="AlphaFoldDB" id="A0A2H3DW39"/>
<dbReference type="OrthoDB" id="10039611at2759"/>
<dbReference type="Gene3D" id="3.30.420.10">
    <property type="entry name" value="Ribonuclease H-like superfamily/Ribonuclease H"/>
    <property type="match status" value="1"/>
</dbReference>